<dbReference type="AlphaFoldDB" id="A0A178J538"/>
<dbReference type="Proteomes" id="UP000094761">
    <property type="component" value="Unassembled WGS sequence"/>
</dbReference>
<dbReference type="Proteomes" id="UP000501443">
    <property type="component" value="Plasmid pveu"/>
</dbReference>
<keyword evidence="11" id="KW-1185">Reference proteome</keyword>
<dbReference type="Gene3D" id="3.40.50.20">
    <property type="match status" value="1"/>
</dbReference>
<dbReference type="SUPFAM" id="SSF56059">
    <property type="entry name" value="Glutathione synthetase ATP-binding domain-like"/>
    <property type="match status" value="1"/>
</dbReference>
<dbReference type="InterPro" id="IPR052032">
    <property type="entry name" value="ATP-dep_AA_Ligase"/>
</dbReference>
<keyword evidence="1" id="KW-0436">Ligase</keyword>
<evidence type="ECO:0000256" key="2">
    <source>
        <dbReference type="ARBA" id="ARBA00022741"/>
    </source>
</evidence>
<dbReference type="InterPro" id="IPR013815">
    <property type="entry name" value="ATP_grasp_subdomain_1"/>
</dbReference>
<dbReference type="GO" id="GO:0016874">
    <property type="term" value="F:ligase activity"/>
    <property type="evidence" value="ECO:0007669"/>
    <property type="project" value="UniProtKB-KW"/>
</dbReference>
<geneLocation type="plasmid" evidence="7">
    <name>p251_like</name>
</geneLocation>
<dbReference type="GeneID" id="78078779"/>
<dbReference type="EMBL" id="JAPFIT010000033">
    <property type="protein sequence ID" value="MDC5743449.1"/>
    <property type="molecule type" value="Genomic_DNA"/>
</dbReference>
<evidence type="ECO:0000256" key="4">
    <source>
        <dbReference type="PROSITE-ProRule" id="PRU00409"/>
    </source>
</evidence>
<evidence type="ECO:0000313" key="8">
    <source>
        <dbReference type="EMBL" id="QJY38105.1"/>
    </source>
</evidence>
<reference evidence="7 9" key="1">
    <citation type="submission" date="2016-03" db="EMBL/GenBank/DDBJ databases">
        <title>Draft genome sequence of the Vibrio tubiashii subs. europaeus.</title>
        <authorList>
            <person name="Spinard E."/>
            <person name="Dubert J."/>
            <person name="Nelson D.R."/>
            <person name="Barja J.L."/>
        </authorList>
    </citation>
    <scope>NUCLEOTIDE SEQUENCE [LARGE SCALE GENOMIC DNA]</scope>
    <source>
        <strain evidence="9">PP-638</strain>
        <strain evidence="7">PP2-638</strain>
        <plasmid evidence="7">p251_like</plasmid>
    </source>
</reference>
<dbReference type="GO" id="GO:0046872">
    <property type="term" value="F:metal ion binding"/>
    <property type="evidence" value="ECO:0007669"/>
    <property type="project" value="InterPro"/>
</dbReference>
<keyword evidence="2 4" id="KW-0547">Nucleotide-binding</keyword>
<evidence type="ECO:0000259" key="5">
    <source>
        <dbReference type="PROSITE" id="PS50975"/>
    </source>
</evidence>
<reference evidence="8 10" key="2">
    <citation type="submission" date="2020-05" db="EMBL/GenBank/DDBJ databases">
        <title>First description outside Europe of the emergent pathogen for shellfish aquaculture Vibrio europaeus.</title>
        <authorList>
            <person name="Dubert J."/>
            <person name="Rojas R."/>
        </authorList>
    </citation>
    <scope>NUCLEOTIDE SEQUENCE [LARGE SCALE GENOMIC DNA]</scope>
    <source>
        <strain evidence="8 10">NPI-1</strain>
        <plasmid evidence="10">pveu</plasmid>
        <plasmid evidence="8">pVEu</plasmid>
    </source>
</reference>
<organism evidence="7 9">
    <name type="scientific">Vibrio europaeus</name>
    <dbReference type="NCBI Taxonomy" id="300876"/>
    <lineage>
        <taxon>Bacteria</taxon>
        <taxon>Pseudomonadati</taxon>
        <taxon>Pseudomonadota</taxon>
        <taxon>Gammaproteobacteria</taxon>
        <taxon>Vibrionales</taxon>
        <taxon>Vibrionaceae</taxon>
        <taxon>Vibrio</taxon>
        <taxon>Vibrio oreintalis group</taxon>
    </lineage>
</organism>
<evidence type="ECO:0000313" key="11">
    <source>
        <dbReference type="Proteomes" id="UP001150001"/>
    </source>
</evidence>
<dbReference type="Gene3D" id="3.30.470.20">
    <property type="entry name" value="ATP-grasp fold, B domain"/>
    <property type="match status" value="1"/>
</dbReference>
<evidence type="ECO:0000256" key="3">
    <source>
        <dbReference type="ARBA" id="ARBA00022840"/>
    </source>
</evidence>
<evidence type="ECO:0000313" key="6">
    <source>
        <dbReference type="EMBL" id="MDC5743449.1"/>
    </source>
</evidence>
<dbReference type="Gene3D" id="3.30.1490.20">
    <property type="entry name" value="ATP-grasp fold, A domain"/>
    <property type="match status" value="1"/>
</dbReference>
<dbReference type="EMBL" id="CP053542">
    <property type="protein sequence ID" value="QJY38105.1"/>
    <property type="molecule type" value="Genomic_DNA"/>
</dbReference>
<dbReference type="InterPro" id="IPR011761">
    <property type="entry name" value="ATP-grasp"/>
</dbReference>
<dbReference type="Pfam" id="PF13535">
    <property type="entry name" value="ATP-grasp_4"/>
    <property type="match status" value="1"/>
</dbReference>
<dbReference type="PANTHER" id="PTHR43585">
    <property type="entry name" value="FUMIPYRROLE BIOSYNTHESIS PROTEIN C"/>
    <property type="match status" value="1"/>
</dbReference>
<reference evidence="6" key="3">
    <citation type="submission" date="2022-11" db="EMBL/GenBank/DDBJ databases">
        <title>Role of the vibriolysin VemA secreted by the emergent pathogen Vibrio europaeus in the colonization of Manila clam mucus.</title>
        <authorList>
            <person name="Martinez C."/>
            <person name="Rodriguez S."/>
            <person name="Vences A."/>
            <person name="Barja J.L."/>
            <person name="Toranzo A.E."/>
            <person name="Dubert J."/>
        </authorList>
    </citation>
    <scope>NUCLEOTIDE SEQUENCE</scope>
    <source>
        <strain evidence="6">3454</strain>
    </source>
</reference>
<dbReference type="EMBL" id="LUAX01000008">
    <property type="protein sequence ID" value="OAM96749.1"/>
    <property type="molecule type" value="Genomic_DNA"/>
</dbReference>
<accession>A0A178J538</accession>
<keyword evidence="3 4" id="KW-0067">ATP-binding</keyword>
<dbReference type="Proteomes" id="UP001150001">
    <property type="component" value="Unassembled WGS sequence"/>
</dbReference>
<dbReference type="GO" id="GO:0005524">
    <property type="term" value="F:ATP binding"/>
    <property type="evidence" value="ECO:0007669"/>
    <property type="project" value="UniProtKB-UniRule"/>
</dbReference>
<name>A0A178J538_9VIBR</name>
<evidence type="ECO:0000313" key="7">
    <source>
        <dbReference type="EMBL" id="OAM96749.1"/>
    </source>
</evidence>
<keyword evidence="7" id="KW-0614">Plasmid</keyword>
<dbReference type="PROSITE" id="PS50975">
    <property type="entry name" value="ATP_GRASP"/>
    <property type="match status" value="1"/>
</dbReference>
<protein>
    <submittedName>
        <fullName evidence="6">ATP-grasp domain-containing protein</fullName>
    </submittedName>
</protein>
<sequence>MKILVVQNPKSATEFENYFFNVFPIAEVRILTSKNTIRCFNNMSDNCSVCYGPEYESTKFDEFLFNQTTLFRPDIIFSNSEVDVLRASVARDLIGIKGQTVKEATAFRDKVAMKKLFSRMSLAAPRFSEVSCLSDIISFLNQNRKIVLKPRMGSGSQGVFVLDDIQKAVSLLRGNSELLSEVSHGQYMVEEFVVGDVYHVDVIVSQNQMVLFSPSKYFHPPHTFNEFNVGSYMLDETCPDYLALQALLTASLPKAQLCDGIYHFEFFKSPSSTRFIAGEVGSRIGGGLIKDSISASFGVNPLKMLIDVLTGQPVEWVQRTSLSGWLLNTAMTKDWQDVKYDTAALNVTSLKTHRFDAQPSASSVTCEQKLLFSYERTQTLQSAIEEFLC</sequence>
<feature type="domain" description="ATP-grasp" evidence="5">
    <location>
        <begin position="114"/>
        <end position="310"/>
    </location>
</feature>
<evidence type="ECO:0000256" key="1">
    <source>
        <dbReference type="ARBA" id="ARBA00022598"/>
    </source>
</evidence>
<geneLocation type="plasmid" evidence="8">
    <name>pVEu</name>
</geneLocation>
<evidence type="ECO:0000313" key="10">
    <source>
        <dbReference type="Proteomes" id="UP000501443"/>
    </source>
</evidence>
<dbReference type="PANTHER" id="PTHR43585:SF2">
    <property type="entry name" value="ATP-GRASP ENZYME FSQD"/>
    <property type="match status" value="1"/>
</dbReference>
<dbReference type="RefSeq" id="WP_049843820.1">
    <property type="nucleotide sequence ID" value="NZ_CP053542.1"/>
</dbReference>
<dbReference type="OrthoDB" id="24041at2"/>
<evidence type="ECO:0000313" key="9">
    <source>
        <dbReference type="Proteomes" id="UP000094761"/>
    </source>
</evidence>
<geneLocation type="plasmid" evidence="10">
    <name>pveu</name>
</geneLocation>
<gene>
    <name evidence="7" type="ORF">AZ468_23965</name>
    <name evidence="8" type="ORF">HOO69_16140</name>
    <name evidence="6" type="ORF">OPW20_25650</name>
</gene>
<proteinExistence type="predicted"/>